<keyword evidence="3 4" id="KW-0964">Secreted</keyword>
<comment type="caution">
    <text evidence="5">The sequence shown here is derived from an EMBL/GenBank/DDBJ whole genome shotgun (WGS) entry which is preliminary data.</text>
</comment>
<organism evidence="5 6">
    <name type="scientific">Hyaloperonospora brassicae</name>
    <name type="common">Brassica downy mildew</name>
    <name type="synonym">Peronospora brassicae</name>
    <dbReference type="NCBI Taxonomy" id="162125"/>
    <lineage>
        <taxon>Eukaryota</taxon>
        <taxon>Sar</taxon>
        <taxon>Stramenopiles</taxon>
        <taxon>Oomycota</taxon>
        <taxon>Peronosporomycetes</taxon>
        <taxon>Peronosporales</taxon>
        <taxon>Peronosporaceae</taxon>
        <taxon>Hyaloperonospora</taxon>
    </lineage>
</organism>
<comment type="similarity">
    <text evidence="2 4">Belongs to the RxLR effector family.</text>
</comment>
<feature type="chain" id="PRO_5044998473" description="RxLR effector protein" evidence="4">
    <location>
        <begin position="20"/>
        <end position="178"/>
    </location>
</feature>
<dbReference type="InterPro" id="IPR031825">
    <property type="entry name" value="RXLR"/>
</dbReference>
<reference evidence="5" key="1">
    <citation type="submission" date="2022-12" db="EMBL/GenBank/DDBJ databases">
        <authorList>
            <person name="Webb A."/>
        </authorList>
    </citation>
    <scope>NUCLEOTIDE SEQUENCE</scope>
    <source>
        <strain evidence="5">Hp1</strain>
    </source>
</reference>
<keyword evidence="4" id="KW-0732">Signal</keyword>
<sequence>MRLTYIAAVALAAVFASSAAVSTAGDPQPAPESDVSFVNRVTDGARHTADTKRLLRARAEDDSAPMKAREAAGNNNVGAANNMVKPMPSGSNRNSMLPQVNGGVMTAKDKLRTEWALFGPRLGAVADDLMAKAKPLLAKLDGRPLALNFKNAVLRYINGIRNMKFSDYAKWMGVGKPT</sequence>
<accession>A0AAV0T5B8</accession>
<evidence type="ECO:0000256" key="3">
    <source>
        <dbReference type="ARBA" id="ARBA00022525"/>
    </source>
</evidence>
<evidence type="ECO:0000313" key="6">
    <source>
        <dbReference type="Proteomes" id="UP001162031"/>
    </source>
</evidence>
<dbReference type="AlphaFoldDB" id="A0AAV0T5B8"/>
<dbReference type="EMBL" id="CANTFL010000090">
    <property type="protein sequence ID" value="CAI5713395.1"/>
    <property type="molecule type" value="Genomic_DNA"/>
</dbReference>
<gene>
    <name evidence="5" type="ORF">HBR001_LOCUS1035</name>
</gene>
<comment type="subcellular location">
    <subcellularLocation>
        <location evidence="1 4">Secreted</location>
    </subcellularLocation>
</comment>
<feature type="signal peptide" evidence="4">
    <location>
        <begin position="1"/>
        <end position="19"/>
    </location>
</feature>
<proteinExistence type="inferred from homology"/>
<evidence type="ECO:0000313" key="5">
    <source>
        <dbReference type="EMBL" id="CAI5713395.1"/>
    </source>
</evidence>
<keyword evidence="6" id="KW-1185">Reference proteome</keyword>
<evidence type="ECO:0000256" key="2">
    <source>
        <dbReference type="ARBA" id="ARBA00010400"/>
    </source>
</evidence>
<comment type="function">
    <text evidence="4">Effector that suppresses plant defense responses during pathogen infection.</text>
</comment>
<name>A0AAV0T5B8_HYABA</name>
<evidence type="ECO:0000256" key="4">
    <source>
        <dbReference type="RuleBase" id="RU367124"/>
    </source>
</evidence>
<dbReference type="Pfam" id="PF16810">
    <property type="entry name" value="RXLR"/>
    <property type="match status" value="1"/>
</dbReference>
<evidence type="ECO:0000256" key="1">
    <source>
        <dbReference type="ARBA" id="ARBA00004613"/>
    </source>
</evidence>
<comment type="domain">
    <text evidence="4">The RxLR-dEER motif acts to carry the protein into the host cell cytoplasm through binding to cell surface phosphatidylinositol-3-phosphate.</text>
</comment>
<dbReference type="Proteomes" id="UP001162031">
    <property type="component" value="Unassembled WGS sequence"/>
</dbReference>
<protein>
    <recommendedName>
        <fullName evidence="4">RxLR effector protein</fullName>
    </recommendedName>
</protein>